<dbReference type="Proteomes" id="UP000070080">
    <property type="component" value="Unassembled WGS sequence"/>
</dbReference>
<evidence type="ECO:0000256" key="1">
    <source>
        <dbReference type="SAM" id="Phobius"/>
    </source>
</evidence>
<reference evidence="3" key="1">
    <citation type="submission" date="2016-01" db="EMBL/GenBank/DDBJ databases">
        <authorList>
            <person name="Mitreva M."/>
            <person name="Pepin K.H."/>
            <person name="Mihindukulasuriya K.A."/>
            <person name="Fulton R."/>
            <person name="Fronick C."/>
            <person name="O'Laughlin M."/>
            <person name="Miner T."/>
            <person name="Herter B."/>
            <person name="Rosa B.A."/>
            <person name="Cordes M."/>
            <person name="Tomlinson C."/>
            <person name="Wollam A."/>
            <person name="Palsikar V.B."/>
            <person name="Mardis E.R."/>
            <person name="Wilson R.K."/>
        </authorList>
    </citation>
    <scope>NUCLEOTIDE SEQUENCE [LARGE SCALE GENOMIC DNA]</scope>
    <source>
        <strain evidence="3">KA00274</strain>
    </source>
</reference>
<feature type="transmembrane region" description="Helical" evidence="1">
    <location>
        <begin position="17"/>
        <end position="35"/>
    </location>
</feature>
<protein>
    <recommendedName>
        <fullName evidence="4">Small integral membrane protein</fullName>
    </recommendedName>
</protein>
<dbReference type="PATRIC" id="fig|1497955.3.peg.1126"/>
<dbReference type="InterPro" id="IPR018730">
    <property type="entry name" value="DUF2273"/>
</dbReference>
<dbReference type="STRING" id="1497955.HMPREF1872_01155"/>
<evidence type="ECO:0000313" key="2">
    <source>
        <dbReference type="EMBL" id="KXB39129.1"/>
    </source>
</evidence>
<comment type="caution">
    <text evidence="2">The sequence shown here is derived from an EMBL/GenBank/DDBJ whole genome shotgun (WGS) entry which is preliminary data.</text>
</comment>
<dbReference type="RefSeq" id="WP_066714672.1">
    <property type="nucleotide sequence ID" value="NZ_JARFNM010000001.1"/>
</dbReference>
<keyword evidence="1" id="KW-0812">Transmembrane</keyword>
<dbReference type="EMBL" id="LSCV01000042">
    <property type="protein sequence ID" value="KXB39129.1"/>
    <property type="molecule type" value="Genomic_DNA"/>
</dbReference>
<keyword evidence="1" id="KW-0472">Membrane</keyword>
<dbReference type="Pfam" id="PF10031">
    <property type="entry name" value="DUF2273"/>
    <property type="match status" value="1"/>
</dbReference>
<keyword evidence="3" id="KW-1185">Reference proteome</keyword>
<keyword evidence="1" id="KW-1133">Transmembrane helix</keyword>
<accession>A0A133Y7C9</accession>
<gene>
    <name evidence="2" type="ORF">HMPREF1872_01155</name>
</gene>
<dbReference type="AlphaFoldDB" id="A0A133Y7C9"/>
<evidence type="ECO:0008006" key="4">
    <source>
        <dbReference type="Google" id="ProtNLM"/>
    </source>
</evidence>
<evidence type="ECO:0000313" key="3">
    <source>
        <dbReference type="Proteomes" id="UP000070080"/>
    </source>
</evidence>
<proteinExistence type="predicted"/>
<sequence length="78" mass="9140">MKNFLLTFIEKAKEKDAGVLGASLAFLVAMLYLIFGFWKTLFLFLFTFLGYYIGNHYFNDEEELKNLLDKLFPPGKHH</sequence>
<organism evidence="2 3">
    <name type="scientific">Amygdalobacter nucleatus</name>
    <dbReference type="NCBI Taxonomy" id="3029274"/>
    <lineage>
        <taxon>Bacteria</taxon>
        <taxon>Bacillati</taxon>
        <taxon>Bacillota</taxon>
        <taxon>Clostridia</taxon>
        <taxon>Eubacteriales</taxon>
        <taxon>Oscillospiraceae</taxon>
        <taxon>Amygdalobacter</taxon>
    </lineage>
</organism>
<name>A0A133Y7C9_9FIRM</name>